<accession>A0A2V0NPJ1</accession>
<dbReference type="SUPFAM" id="SSF51735">
    <property type="entry name" value="NAD(P)-binding Rossmann-fold domains"/>
    <property type="match status" value="1"/>
</dbReference>
<reference evidence="6 7" key="1">
    <citation type="journal article" date="2018" name="Sci. Rep.">
        <title>Raphidocelis subcapitata (=Pseudokirchneriella subcapitata) provides an insight into genome evolution and environmental adaptations in the Sphaeropleales.</title>
        <authorList>
            <person name="Suzuki S."/>
            <person name="Yamaguchi H."/>
            <person name="Nakajima N."/>
            <person name="Kawachi M."/>
        </authorList>
    </citation>
    <scope>NUCLEOTIDE SEQUENCE [LARGE SCALE GENOMIC DNA]</scope>
    <source>
        <strain evidence="6 7">NIES-35</strain>
    </source>
</reference>
<dbReference type="STRING" id="307507.A0A2V0NPJ1"/>
<keyword evidence="7" id="KW-1185">Reference proteome</keyword>
<dbReference type="PANTHER" id="PTHR42813:SF1">
    <property type="entry name" value="DEHYDROGENASE, PUTATIVE (AFU_ORTHOLOGUE AFUA_5G03930)-RELATED"/>
    <property type="match status" value="1"/>
</dbReference>
<organism evidence="6 7">
    <name type="scientific">Raphidocelis subcapitata</name>
    <dbReference type="NCBI Taxonomy" id="307507"/>
    <lineage>
        <taxon>Eukaryota</taxon>
        <taxon>Viridiplantae</taxon>
        <taxon>Chlorophyta</taxon>
        <taxon>core chlorophytes</taxon>
        <taxon>Chlorophyceae</taxon>
        <taxon>CS clade</taxon>
        <taxon>Sphaeropleales</taxon>
        <taxon>Selenastraceae</taxon>
        <taxon>Raphidocelis</taxon>
    </lineage>
</organism>
<dbReference type="AlphaFoldDB" id="A0A2V0NPJ1"/>
<name>A0A2V0NPJ1_9CHLO</name>
<sequence>MSGKAVAAADAAAHAAAPQARPPEWPPLTVAARGSGAEMRAVTWQGKHAVAVKSVPAPAVTDSTDAILRITSTAICGSDLHLYVHAMPGMKAGDVLGHEAMGVVEEVGPDVTSLRPGDRVAVCFDICGCGGACFFCSRGLYSSCAASNPSRVQAEMYGQPTGGFFGYSHLTGGWQGGQAERLRVPVADSNCLKLPDDVPDNQAVLLTDILPTAWHANELGEVGAGDVVAIWGAGPVGILAAHCAQHRGARRVILIDPAQYRLDFAAARLPGLETLNPTKGKGAVAALYEMTAGEPGGAPDVVIDAVGMHYASSLAHKAQMALQLETDSPEAINECIRCVRKGGRVSIVGAYAGWTNAFMIGAFMEKQLTMRGGQTPVQKYWGALLEKVRSGALNPALVVTHTLPLEEAPAGYEMFNAKRPEDGCIKVVLKTPAA</sequence>
<dbReference type="InterPro" id="IPR013154">
    <property type="entry name" value="ADH-like_N"/>
</dbReference>
<dbReference type="InterPro" id="IPR011032">
    <property type="entry name" value="GroES-like_sf"/>
</dbReference>
<dbReference type="Gene3D" id="3.40.50.720">
    <property type="entry name" value="NAD(P)-binding Rossmann-like Domain"/>
    <property type="match status" value="1"/>
</dbReference>
<dbReference type="Gene3D" id="3.90.180.10">
    <property type="entry name" value="Medium-chain alcohol dehydrogenases, catalytic domain"/>
    <property type="match status" value="1"/>
</dbReference>
<keyword evidence="2" id="KW-0479">Metal-binding</keyword>
<evidence type="ECO:0000256" key="3">
    <source>
        <dbReference type="ARBA" id="ARBA00022833"/>
    </source>
</evidence>
<gene>
    <name evidence="6" type="ORF">Rsub_02259</name>
</gene>
<evidence type="ECO:0000259" key="5">
    <source>
        <dbReference type="SMART" id="SM00829"/>
    </source>
</evidence>
<keyword evidence="3" id="KW-0862">Zinc</keyword>
<comment type="cofactor">
    <cofactor evidence="1">
        <name>Zn(2+)</name>
        <dbReference type="ChEBI" id="CHEBI:29105"/>
    </cofactor>
</comment>
<dbReference type="GO" id="GO:0016491">
    <property type="term" value="F:oxidoreductase activity"/>
    <property type="evidence" value="ECO:0007669"/>
    <property type="project" value="UniProtKB-KW"/>
</dbReference>
<dbReference type="PROSITE" id="PS00059">
    <property type="entry name" value="ADH_ZINC"/>
    <property type="match status" value="1"/>
</dbReference>
<evidence type="ECO:0000313" key="7">
    <source>
        <dbReference type="Proteomes" id="UP000247498"/>
    </source>
</evidence>
<dbReference type="GO" id="GO:0008270">
    <property type="term" value="F:zinc ion binding"/>
    <property type="evidence" value="ECO:0007669"/>
    <property type="project" value="InterPro"/>
</dbReference>
<dbReference type="Proteomes" id="UP000247498">
    <property type="component" value="Unassembled WGS sequence"/>
</dbReference>
<evidence type="ECO:0000256" key="1">
    <source>
        <dbReference type="ARBA" id="ARBA00001947"/>
    </source>
</evidence>
<feature type="domain" description="Enoyl reductase (ER)" evidence="5">
    <location>
        <begin position="46"/>
        <end position="429"/>
    </location>
</feature>
<dbReference type="OrthoDB" id="256333at2759"/>
<proteinExistence type="predicted"/>
<evidence type="ECO:0000313" key="6">
    <source>
        <dbReference type="EMBL" id="GBF89541.1"/>
    </source>
</evidence>
<protein>
    <submittedName>
        <fullName evidence="6">Zinc-type alcohol dehydrogenase</fullName>
    </submittedName>
</protein>
<dbReference type="CDD" id="cd08283">
    <property type="entry name" value="FDH_like_1"/>
    <property type="match status" value="1"/>
</dbReference>
<evidence type="ECO:0000256" key="4">
    <source>
        <dbReference type="ARBA" id="ARBA00023002"/>
    </source>
</evidence>
<keyword evidence="4" id="KW-0560">Oxidoreductase</keyword>
<dbReference type="SMART" id="SM00829">
    <property type="entry name" value="PKS_ER"/>
    <property type="match status" value="1"/>
</dbReference>
<dbReference type="InterPro" id="IPR036291">
    <property type="entry name" value="NAD(P)-bd_dom_sf"/>
</dbReference>
<dbReference type="SUPFAM" id="SSF50129">
    <property type="entry name" value="GroES-like"/>
    <property type="match status" value="1"/>
</dbReference>
<dbReference type="PANTHER" id="PTHR42813">
    <property type="entry name" value="ZINC-TYPE ALCOHOL DEHYDROGENASE-LIKE"/>
    <property type="match status" value="1"/>
</dbReference>
<dbReference type="InterPro" id="IPR020843">
    <property type="entry name" value="ER"/>
</dbReference>
<comment type="caution">
    <text evidence="6">The sequence shown here is derived from an EMBL/GenBank/DDBJ whole genome shotgun (WGS) entry which is preliminary data.</text>
</comment>
<dbReference type="EMBL" id="BDRX01000011">
    <property type="protein sequence ID" value="GBF89541.1"/>
    <property type="molecule type" value="Genomic_DNA"/>
</dbReference>
<evidence type="ECO:0000256" key="2">
    <source>
        <dbReference type="ARBA" id="ARBA00022723"/>
    </source>
</evidence>
<dbReference type="InterPro" id="IPR002328">
    <property type="entry name" value="ADH_Zn_CS"/>
</dbReference>
<dbReference type="InParanoid" id="A0A2V0NPJ1"/>
<dbReference type="Pfam" id="PF08240">
    <property type="entry name" value="ADH_N"/>
    <property type="match status" value="1"/>
</dbReference>